<proteinExistence type="predicted"/>
<keyword evidence="2" id="KW-1185">Reference proteome</keyword>
<dbReference type="Gramene" id="PRQ46673">
    <property type="protein sequence ID" value="PRQ46673"/>
    <property type="gene ID" value="RchiOBHm_Chr2g0091561"/>
</dbReference>
<evidence type="ECO:0000313" key="2">
    <source>
        <dbReference type="Proteomes" id="UP000238479"/>
    </source>
</evidence>
<dbReference type="Proteomes" id="UP000238479">
    <property type="component" value="Chromosome 2"/>
</dbReference>
<evidence type="ECO:0000313" key="1">
    <source>
        <dbReference type="EMBL" id="PRQ46673.1"/>
    </source>
</evidence>
<protein>
    <submittedName>
        <fullName evidence="1">Putative polyketide cyclase/dehydrase, START-like domain-containing protein</fullName>
    </submittedName>
</protein>
<dbReference type="FunFam" id="3.30.530.20:FF:000064">
    <property type="entry name" value="Lachrymatory-factor synthase"/>
    <property type="match status" value="1"/>
</dbReference>
<reference evidence="1 2" key="1">
    <citation type="journal article" date="2018" name="Nat. Genet.">
        <title>The Rosa genome provides new insights in the design of modern roses.</title>
        <authorList>
            <person name="Bendahmane M."/>
        </authorList>
    </citation>
    <scope>NUCLEOTIDE SEQUENCE [LARGE SCALE GENOMIC DNA]</scope>
    <source>
        <strain evidence="2">cv. Old Blush</strain>
    </source>
</reference>
<accession>A0A2P6RJS9</accession>
<dbReference type="AlphaFoldDB" id="A0A2P6RJS9"/>
<dbReference type="SMR" id="A0A2P6RJS9"/>
<sequence length="376" mass="42732">MLGLLEEISLNQASLVSSQMEPTTQMAHDQQQPKWEGEARAELIGPKAEQVWPLLEDFFGLHKWFPTLTTCLPVQGVSGQPGCVRYCAGFKTPVDHESNQPEHLNWTKQELLSIDPSQLTFSYSIVDGNVGFNSYISTVRVVPKEDGCIIEWKYEVEPVEGWTLKDLDVFIGTGLQVMARRMEASLSKLQRQPKWEGKATAELRGPKAEQVWPLLEDFFGLHKWFPTLPTCLPVQGVSGQPGCVRYCAGIKTPVDRESDGLEHVNWSKQQLLSIDPSQLTYSYSIIDGNIGFNSYIATIRVLPKEDGCSIEWKYEVEPIEGWTLMNLDMLIALVCNLWREKWKLALVSIKFELCFCRGLSWSEILNWALFIVCLLW</sequence>
<name>A0A2P6RJS9_ROSCH</name>
<dbReference type="PANTHER" id="PTHR33789">
    <property type="entry name" value="LACHRYMATORY-FACTOR SYNTHASE"/>
    <property type="match status" value="1"/>
</dbReference>
<dbReference type="Gene3D" id="3.30.530.20">
    <property type="match status" value="2"/>
</dbReference>
<dbReference type="GO" id="GO:0004864">
    <property type="term" value="F:protein phosphatase inhibitor activity"/>
    <property type="evidence" value="ECO:0007669"/>
    <property type="project" value="UniProtKB-ARBA"/>
</dbReference>
<organism evidence="1 2">
    <name type="scientific">Rosa chinensis</name>
    <name type="common">China rose</name>
    <dbReference type="NCBI Taxonomy" id="74649"/>
    <lineage>
        <taxon>Eukaryota</taxon>
        <taxon>Viridiplantae</taxon>
        <taxon>Streptophyta</taxon>
        <taxon>Embryophyta</taxon>
        <taxon>Tracheophyta</taxon>
        <taxon>Spermatophyta</taxon>
        <taxon>Magnoliopsida</taxon>
        <taxon>eudicotyledons</taxon>
        <taxon>Gunneridae</taxon>
        <taxon>Pentapetalae</taxon>
        <taxon>rosids</taxon>
        <taxon>fabids</taxon>
        <taxon>Rosales</taxon>
        <taxon>Rosaceae</taxon>
        <taxon>Rosoideae</taxon>
        <taxon>Rosoideae incertae sedis</taxon>
        <taxon>Rosa</taxon>
    </lineage>
</organism>
<dbReference type="SUPFAM" id="SSF55961">
    <property type="entry name" value="Bet v1-like"/>
    <property type="match status" value="2"/>
</dbReference>
<dbReference type="PANTHER" id="PTHR33789:SF3">
    <property type="entry name" value="LACHRYMATORY-FACTOR SYNTHASE-LIKE"/>
    <property type="match status" value="1"/>
</dbReference>
<dbReference type="CDD" id="cd07821">
    <property type="entry name" value="PYR_PYL_RCAR_like"/>
    <property type="match status" value="2"/>
</dbReference>
<dbReference type="Pfam" id="PF10604">
    <property type="entry name" value="Polyketide_cyc2"/>
    <property type="match status" value="2"/>
</dbReference>
<gene>
    <name evidence="1" type="ORF">RchiOBHm_Chr2g0091561</name>
</gene>
<dbReference type="InterPro" id="IPR023393">
    <property type="entry name" value="START-like_dom_sf"/>
</dbReference>
<dbReference type="EMBL" id="PDCK01000040">
    <property type="protein sequence ID" value="PRQ46673.1"/>
    <property type="molecule type" value="Genomic_DNA"/>
</dbReference>
<dbReference type="InterPro" id="IPR053249">
    <property type="entry name" value="LFS"/>
</dbReference>
<dbReference type="InterPro" id="IPR019587">
    <property type="entry name" value="Polyketide_cyclase/dehydratase"/>
</dbReference>
<comment type="caution">
    <text evidence="1">The sequence shown here is derived from an EMBL/GenBank/DDBJ whole genome shotgun (WGS) entry which is preliminary data.</text>
</comment>